<feature type="chain" id="PRO_5028817032" evidence="1">
    <location>
        <begin position="18"/>
        <end position="231"/>
    </location>
</feature>
<keyword evidence="2" id="KW-1185">Reference proteome</keyword>
<organism evidence="2 3">
    <name type="scientific">Trichoplusia ni</name>
    <name type="common">Cabbage looper</name>
    <dbReference type="NCBI Taxonomy" id="7111"/>
    <lineage>
        <taxon>Eukaryota</taxon>
        <taxon>Metazoa</taxon>
        <taxon>Ecdysozoa</taxon>
        <taxon>Arthropoda</taxon>
        <taxon>Hexapoda</taxon>
        <taxon>Insecta</taxon>
        <taxon>Pterygota</taxon>
        <taxon>Neoptera</taxon>
        <taxon>Endopterygota</taxon>
        <taxon>Lepidoptera</taxon>
        <taxon>Glossata</taxon>
        <taxon>Ditrysia</taxon>
        <taxon>Noctuoidea</taxon>
        <taxon>Noctuidae</taxon>
        <taxon>Plusiinae</taxon>
        <taxon>Trichoplusia</taxon>
    </lineage>
</organism>
<protein>
    <submittedName>
        <fullName evidence="3">Uncharacterized protein LOC113504823</fullName>
    </submittedName>
</protein>
<evidence type="ECO:0000313" key="3">
    <source>
        <dbReference type="RefSeq" id="XP_026743090.1"/>
    </source>
</evidence>
<reference evidence="3" key="1">
    <citation type="submission" date="2025-08" db="UniProtKB">
        <authorList>
            <consortium name="RefSeq"/>
        </authorList>
    </citation>
    <scope>IDENTIFICATION</scope>
</reference>
<dbReference type="RefSeq" id="XP_026743090.1">
    <property type="nucleotide sequence ID" value="XM_026887289.1"/>
</dbReference>
<evidence type="ECO:0000256" key="1">
    <source>
        <dbReference type="SAM" id="SignalP"/>
    </source>
</evidence>
<gene>
    <name evidence="3" type="primary">LOC113504823</name>
</gene>
<sequence length="231" mass="26099">MQKLLVVFLSCVAAVLAQTWVQRATVTDHVNYIRSVMEEVVQELEEFGWSNLKLDDVHQNISAQMYKWTVKGKVHYFNGYLVSMQKVDLTTITQSVGRRTVDGVQIPFASVSSQLIFRNPKLGYDLISDIEGIGVQRSTGEMTLPTITIASTVQKQLDNGEISVLSMRINNGGGLIRMIYHPASNVTEVLSRNFFPYTFDFSNWVPIIEPMLLNVIKNKIPFPDVCYLNCT</sequence>
<dbReference type="OrthoDB" id="7759717at2759"/>
<dbReference type="AlphaFoldDB" id="A0A7E5WQQ2"/>
<accession>A0A7E5WQQ2</accession>
<proteinExistence type="predicted"/>
<dbReference type="GeneID" id="113504823"/>
<dbReference type="Proteomes" id="UP000322000">
    <property type="component" value="Chromosome 23"/>
</dbReference>
<evidence type="ECO:0000313" key="2">
    <source>
        <dbReference type="Proteomes" id="UP000322000"/>
    </source>
</evidence>
<name>A0A7E5WQQ2_TRINI</name>
<dbReference type="InParanoid" id="A0A7E5WQQ2"/>
<dbReference type="KEGG" id="tnl:113504823"/>
<feature type="signal peptide" evidence="1">
    <location>
        <begin position="1"/>
        <end position="17"/>
    </location>
</feature>
<keyword evidence="1" id="KW-0732">Signal</keyword>